<evidence type="ECO:0000259" key="2">
    <source>
        <dbReference type="PROSITE" id="PS51644"/>
    </source>
</evidence>
<dbReference type="Gene3D" id="3.30.420.610">
    <property type="entry name" value="LOTUS domain-like"/>
    <property type="match status" value="1"/>
</dbReference>
<gene>
    <name evidence="3" type="ORF">SAMN05444339_106173</name>
</gene>
<protein>
    <submittedName>
        <fullName evidence="3">OST-HTH/LOTUS domain-containing protein</fullName>
    </submittedName>
</protein>
<feature type="domain" description="HTH OST-type" evidence="2">
    <location>
        <begin position="175"/>
        <end position="250"/>
    </location>
</feature>
<sequence>MPEQRPLLAVLIDADNTSPKFAAAIFEEVASFGEASVRRIYGDFASPQLGGWNKILLEHGLNPQQSPAYTTGKNSSDIALVIDAMDLLHTGRFQGFVLVSSDSDFTSLASRIREQGLDVYGIGQKKTPDAFRRACKRFIFVENLGADTVDPTSQAPGEATAPRAPQSTESNTKEQPSKVVPLVISAMNSIDPDGDWYSLGQLGQYLVSANPEFDPRTYGSAKLSDLLRKSGRFEVTQRQGGNHLDVRRLD</sequence>
<feature type="region of interest" description="Disordered" evidence="1">
    <location>
        <begin position="149"/>
        <end position="177"/>
    </location>
</feature>
<dbReference type="PROSITE" id="PS51644">
    <property type="entry name" value="HTH_OST"/>
    <property type="match status" value="1"/>
</dbReference>
<accession>A0A1M5BTX8</accession>
<dbReference type="STRING" id="366533.SAMN05444339_106173"/>
<dbReference type="CDD" id="cd11297">
    <property type="entry name" value="PIN_LabA-like_N_1"/>
    <property type="match status" value="1"/>
</dbReference>
<organism evidence="3 4">
    <name type="scientific">Loktanella atrilutea</name>
    <dbReference type="NCBI Taxonomy" id="366533"/>
    <lineage>
        <taxon>Bacteria</taxon>
        <taxon>Pseudomonadati</taxon>
        <taxon>Pseudomonadota</taxon>
        <taxon>Alphaproteobacteria</taxon>
        <taxon>Rhodobacterales</taxon>
        <taxon>Roseobacteraceae</taxon>
        <taxon>Loktanella</taxon>
    </lineage>
</organism>
<dbReference type="PANTHER" id="PTHR35811">
    <property type="entry name" value="SLR1870 PROTEIN"/>
    <property type="match status" value="1"/>
</dbReference>
<dbReference type="InterPro" id="IPR041966">
    <property type="entry name" value="LOTUS-like"/>
</dbReference>
<dbReference type="Pfam" id="PF01936">
    <property type="entry name" value="NYN"/>
    <property type="match status" value="1"/>
</dbReference>
<dbReference type="InterPro" id="IPR021139">
    <property type="entry name" value="NYN"/>
</dbReference>
<proteinExistence type="predicted"/>
<dbReference type="GO" id="GO:0004540">
    <property type="term" value="F:RNA nuclease activity"/>
    <property type="evidence" value="ECO:0007669"/>
    <property type="project" value="InterPro"/>
</dbReference>
<dbReference type="RefSeq" id="WP_072857815.1">
    <property type="nucleotide sequence ID" value="NZ_FQUE01000006.1"/>
</dbReference>
<reference evidence="4" key="1">
    <citation type="submission" date="2016-11" db="EMBL/GenBank/DDBJ databases">
        <authorList>
            <person name="Varghese N."/>
            <person name="Submissions S."/>
        </authorList>
    </citation>
    <scope>NUCLEOTIDE SEQUENCE [LARGE SCALE GENOMIC DNA]</scope>
    <source>
        <strain evidence="4">DSM 29326</strain>
    </source>
</reference>
<dbReference type="EMBL" id="FQUE01000006">
    <property type="protein sequence ID" value="SHF45958.1"/>
    <property type="molecule type" value="Genomic_DNA"/>
</dbReference>
<evidence type="ECO:0000256" key="1">
    <source>
        <dbReference type="SAM" id="MobiDB-lite"/>
    </source>
</evidence>
<dbReference type="InterPro" id="IPR025605">
    <property type="entry name" value="OST-HTH/LOTUS_dom"/>
</dbReference>
<name>A0A1M5BTX8_LOKAT</name>
<dbReference type="Proteomes" id="UP000183987">
    <property type="component" value="Unassembled WGS sequence"/>
</dbReference>
<dbReference type="PANTHER" id="PTHR35811:SF1">
    <property type="entry name" value="HTH OST-TYPE DOMAIN-CONTAINING PROTEIN"/>
    <property type="match status" value="1"/>
</dbReference>
<dbReference type="AlphaFoldDB" id="A0A1M5BTX8"/>
<keyword evidence="4" id="KW-1185">Reference proteome</keyword>
<evidence type="ECO:0000313" key="4">
    <source>
        <dbReference type="Proteomes" id="UP000183987"/>
    </source>
</evidence>
<dbReference type="OrthoDB" id="9783963at2"/>
<dbReference type="CDD" id="cd10146">
    <property type="entry name" value="LabA_like_C"/>
    <property type="match status" value="1"/>
</dbReference>
<dbReference type="Gene3D" id="3.40.50.1010">
    <property type="entry name" value="5'-nuclease"/>
    <property type="match status" value="1"/>
</dbReference>
<dbReference type="Pfam" id="PF12872">
    <property type="entry name" value="OST-HTH"/>
    <property type="match status" value="1"/>
</dbReference>
<evidence type="ECO:0000313" key="3">
    <source>
        <dbReference type="EMBL" id="SHF45958.1"/>
    </source>
</evidence>